<organism evidence="2 3">
    <name type="scientific">Brevundimonas subvibrioides</name>
    <dbReference type="NCBI Taxonomy" id="74313"/>
    <lineage>
        <taxon>Bacteria</taxon>
        <taxon>Pseudomonadati</taxon>
        <taxon>Pseudomonadota</taxon>
        <taxon>Alphaproteobacteria</taxon>
        <taxon>Caulobacterales</taxon>
        <taxon>Caulobacteraceae</taxon>
        <taxon>Brevundimonas</taxon>
    </lineage>
</organism>
<accession>A0A258FHP2</accession>
<dbReference type="NCBIfam" id="TIGR01444">
    <property type="entry name" value="fkbM_fam"/>
    <property type="match status" value="1"/>
</dbReference>
<evidence type="ECO:0000313" key="2">
    <source>
        <dbReference type="EMBL" id="OYX31727.1"/>
    </source>
</evidence>
<dbReference type="Proteomes" id="UP000215595">
    <property type="component" value="Unassembled WGS sequence"/>
</dbReference>
<reference evidence="2 3" key="1">
    <citation type="submission" date="2017-03" db="EMBL/GenBank/DDBJ databases">
        <title>Lifting the veil on microbial sulfur biogeochemistry in mining wastewaters.</title>
        <authorList>
            <person name="Kantor R.S."/>
            <person name="Colenbrander Nelson T."/>
            <person name="Marshall S."/>
            <person name="Bennett D."/>
            <person name="Apte S."/>
            <person name="Camacho D."/>
            <person name="Thomas B.C."/>
            <person name="Warren L.A."/>
            <person name="Banfield J.F."/>
        </authorList>
    </citation>
    <scope>NUCLEOTIDE SEQUENCE [LARGE SCALE GENOMIC DNA]</scope>
    <source>
        <strain evidence="2">32-69-9</strain>
    </source>
</reference>
<name>A0A258FHP2_9CAUL</name>
<dbReference type="InterPro" id="IPR006342">
    <property type="entry name" value="FkbM_mtfrase"/>
</dbReference>
<dbReference type="PANTHER" id="PTHR34203:SF15">
    <property type="entry name" value="SLL1173 PROTEIN"/>
    <property type="match status" value="1"/>
</dbReference>
<comment type="caution">
    <text evidence="2">The sequence shown here is derived from an EMBL/GenBank/DDBJ whole genome shotgun (WGS) entry which is preliminary data.</text>
</comment>
<proteinExistence type="predicted"/>
<dbReference type="AlphaFoldDB" id="A0A258FHP2"/>
<evidence type="ECO:0000259" key="1">
    <source>
        <dbReference type="Pfam" id="PF05050"/>
    </source>
</evidence>
<dbReference type="Pfam" id="PF05050">
    <property type="entry name" value="Methyltransf_21"/>
    <property type="match status" value="1"/>
</dbReference>
<dbReference type="InterPro" id="IPR052514">
    <property type="entry name" value="SAM-dependent_MTase"/>
</dbReference>
<sequence length="295" mass="32799">MRFPPWAKRVRMTASEGSLVGLNELLSFDRWTLERRSRALCQTAFLGYQVTLCRVLGRYKLYMPTTDIGFGAHMMLDGFWEPWLTVFMAQRLKPGMHVVDAGANHGYYTVLFADIVGTQGRVAAIEANPNTAKFLRQTLYVNGFDDRVTVIEKALGDVDGRAITFETPSSEPKNARIVADSEAGSEGTIQVTSARLDTLLADWPTIDFIKLDVEGAEEAALAGASGILQAHRPELLVEFNSHRCQDAAGLLDRLEALYGHAPHYVNHDSALTPVSRAELLDPLNREDWMLSFKRA</sequence>
<dbReference type="InterPro" id="IPR029063">
    <property type="entry name" value="SAM-dependent_MTases_sf"/>
</dbReference>
<protein>
    <recommendedName>
        <fullName evidence="1">Methyltransferase FkbM domain-containing protein</fullName>
    </recommendedName>
</protein>
<gene>
    <name evidence="2" type="ORF">B7Z01_12250</name>
</gene>
<dbReference type="SUPFAM" id="SSF53335">
    <property type="entry name" value="S-adenosyl-L-methionine-dependent methyltransferases"/>
    <property type="match status" value="1"/>
</dbReference>
<dbReference type="EMBL" id="NCEB01000029">
    <property type="protein sequence ID" value="OYX31727.1"/>
    <property type="molecule type" value="Genomic_DNA"/>
</dbReference>
<dbReference type="Gene3D" id="3.40.50.150">
    <property type="entry name" value="Vaccinia Virus protein VP39"/>
    <property type="match status" value="1"/>
</dbReference>
<feature type="domain" description="Methyltransferase FkbM" evidence="1">
    <location>
        <begin position="100"/>
        <end position="243"/>
    </location>
</feature>
<dbReference type="PANTHER" id="PTHR34203">
    <property type="entry name" value="METHYLTRANSFERASE, FKBM FAMILY PROTEIN"/>
    <property type="match status" value="1"/>
</dbReference>
<evidence type="ECO:0000313" key="3">
    <source>
        <dbReference type="Proteomes" id="UP000215595"/>
    </source>
</evidence>